<dbReference type="CDD" id="cd16831">
    <property type="entry name" value="HemS-like_C"/>
    <property type="match status" value="1"/>
</dbReference>
<reference evidence="2" key="1">
    <citation type="submission" date="2016-07" db="EMBL/GenBank/DDBJ databases">
        <title>Microvirga ossetica sp. nov. a new species of rhizobia isolated from root nodules of the legume species Vicia alpestris Steven originated from North Ossetia region in the Caucasus.</title>
        <authorList>
            <person name="Safronova V.I."/>
            <person name="Kuznetsova I.G."/>
            <person name="Sazanova A.L."/>
            <person name="Belimov A."/>
            <person name="Andronov E."/>
            <person name="Osledkin Y.S."/>
            <person name="Onishchuk O.P."/>
            <person name="Kurchak O.N."/>
            <person name="Shaposhnikov A.I."/>
            <person name="Willems A."/>
            <person name="Tikhonovich I.A."/>
        </authorList>
    </citation>
    <scope>NUCLEOTIDE SEQUENCE [LARGE SCALE GENOMIC DNA]</scope>
    <source>
        <strain evidence="2">V5/3M</strain>
    </source>
</reference>
<dbReference type="RefSeq" id="WP_099509192.1">
    <property type="nucleotide sequence ID" value="NZ_CP016616.1"/>
</dbReference>
<organism evidence="2">
    <name type="scientific">Microvirga ossetica</name>
    <dbReference type="NCBI Taxonomy" id="1882682"/>
    <lineage>
        <taxon>Bacteria</taxon>
        <taxon>Pseudomonadati</taxon>
        <taxon>Pseudomonadota</taxon>
        <taxon>Alphaproteobacteria</taxon>
        <taxon>Hyphomicrobiales</taxon>
        <taxon>Methylobacteriaceae</taxon>
        <taxon>Microvirga</taxon>
    </lineage>
</organism>
<protein>
    <recommendedName>
        <fullName evidence="1">Haemin-degrading HemS/ChuX domain-containing protein</fullName>
    </recommendedName>
</protein>
<proteinExistence type="predicted"/>
<dbReference type="GO" id="GO:0006826">
    <property type="term" value="P:iron ion transport"/>
    <property type="evidence" value="ECO:0007669"/>
    <property type="project" value="InterPro"/>
</dbReference>
<dbReference type="InterPro" id="IPR053733">
    <property type="entry name" value="Heme_Transport_Util_sf"/>
</dbReference>
<feature type="domain" description="Haemin-degrading HemS/ChuX" evidence="1">
    <location>
        <begin position="30"/>
        <end position="156"/>
    </location>
</feature>
<feature type="domain" description="Haemin-degrading HemS/ChuX" evidence="1">
    <location>
        <begin position="208"/>
        <end position="339"/>
    </location>
</feature>
<dbReference type="EMBL" id="CP016616">
    <property type="protein sequence ID" value="ANY78203.1"/>
    <property type="molecule type" value="Genomic_DNA"/>
</dbReference>
<dbReference type="InterPro" id="IPR007845">
    <property type="entry name" value="HemS/ChuX_dom"/>
</dbReference>
<dbReference type="AlphaFoldDB" id="A0A1B2EE26"/>
<dbReference type="OrthoDB" id="316630at2"/>
<dbReference type="Gene3D" id="3.40.1570.10">
    <property type="entry name" value="HemS/ChuS/ChuX like domains"/>
    <property type="match status" value="2"/>
</dbReference>
<evidence type="ECO:0000313" key="2">
    <source>
        <dbReference type="EMBL" id="ANY78203.1"/>
    </source>
</evidence>
<name>A0A1B2EE26_9HYPH</name>
<dbReference type="KEGG" id="moc:BB934_08120"/>
<dbReference type="Pfam" id="PF05171">
    <property type="entry name" value="HemS"/>
    <property type="match status" value="2"/>
</dbReference>
<gene>
    <name evidence="2" type="ORF">BB934_08120</name>
</gene>
<dbReference type="SUPFAM" id="SSF144064">
    <property type="entry name" value="Heme iron utilization protein-like"/>
    <property type="match status" value="1"/>
</dbReference>
<sequence>MTSSNVARVQTPEPFYANGKRSRDLAKELGISEAELLASHDGPEVVRLGVDMASLLKALPDLGEVMSLTRNEAAVHEKVGTFGKITIAGQTGLVLNDAIDLRLFFQHWRTAFAIEIPDEKGPRRSLQIFDETGDAVIKIHLKPASNIAAFDAIRKRFADPSLEFPRIEAPVSDEEASGRDIDVEGFRAAFQAMRDIHEFFPLLKRFGLSRRGSLDVIERDFVRRLDLSATRNLLERASADAVPIMCFVGNRGGIQIHHGPVSTIKIMGPWLNVLDPGFNLHLRQDLVAETWLVRKPTRHGLITSVELYAEDRSLIAQFFGVREEQSPEDPAWRQLAEAL</sequence>
<accession>A0A1B2EE26</accession>
<evidence type="ECO:0000259" key="1">
    <source>
        <dbReference type="Pfam" id="PF05171"/>
    </source>
</evidence>
<dbReference type="CDD" id="cd16830">
    <property type="entry name" value="HemS-like_N"/>
    <property type="match status" value="1"/>
</dbReference>